<evidence type="ECO:0000313" key="1">
    <source>
        <dbReference type="EMBL" id="GAV21835.1"/>
    </source>
</evidence>
<proteinExistence type="predicted"/>
<reference evidence="2" key="1">
    <citation type="submission" date="2016-12" db="EMBL/GenBank/DDBJ databases">
        <title>Draft Genome Sequences od Carboxydothermus pertinax and islandicus, Hydrogenogenic Carboxydotrophic Bacteria.</title>
        <authorList>
            <person name="Fukuyama Y."/>
            <person name="Ohmae K."/>
            <person name="Yoneda Y."/>
            <person name="Yoshida T."/>
            <person name="Sako Y."/>
        </authorList>
    </citation>
    <scope>NUCLEOTIDE SEQUENCE [LARGE SCALE GENOMIC DNA]</scope>
    <source>
        <strain evidence="2">Ug1</strain>
    </source>
</reference>
<accession>A0A1L8CSC0</accession>
<evidence type="ECO:0000313" key="2">
    <source>
        <dbReference type="Proteomes" id="UP000187485"/>
    </source>
</evidence>
<keyword evidence="2" id="KW-1185">Reference proteome</keyword>
<dbReference type="STRING" id="870242.cpu_03450"/>
<dbReference type="EMBL" id="BDJK01000006">
    <property type="protein sequence ID" value="GAV21835.1"/>
    <property type="molecule type" value="Genomic_DNA"/>
</dbReference>
<dbReference type="Proteomes" id="UP000187485">
    <property type="component" value="Unassembled WGS sequence"/>
</dbReference>
<dbReference type="OrthoDB" id="9912769at2"/>
<organism evidence="1 2">
    <name type="scientific">Carboxydothermus pertinax</name>
    <dbReference type="NCBI Taxonomy" id="870242"/>
    <lineage>
        <taxon>Bacteria</taxon>
        <taxon>Bacillati</taxon>
        <taxon>Bacillota</taxon>
        <taxon>Clostridia</taxon>
        <taxon>Thermoanaerobacterales</taxon>
        <taxon>Thermoanaerobacteraceae</taxon>
        <taxon>Carboxydothermus</taxon>
    </lineage>
</organism>
<dbReference type="AlphaFoldDB" id="A0A1L8CSC0"/>
<comment type="caution">
    <text evidence="1">The sequence shown here is derived from an EMBL/GenBank/DDBJ whole genome shotgun (WGS) entry which is preliminary data.</text>
</comment>
<dbReference type="RefSeq" id="WP_075858284.1">
    <property type="nucleotide sequence ID" value="NZ_BDJK01000006.1"/>
</dbReference>
<gene>
    <name evidence="1" type="ORF">cpu_03450</name>
</gene>
<sequence>MDIPKAMQGLNFVKPPREFVDFAKRYGVENVVFVDDERCERSLRFNNNIFIKITGHWDVYILFPIQAKTFSEVITLRFLHEVGHVYHKHRGSLNDTEKLNITYTSDPWRDTFTGDEGEAWFFAFKIRKYNRDDYKKLVISCEKFLEVYNYNSEIYWGNIAEEEWKRINNCPLPQDISSYCPKWLIEKYNKI</sequence>
<protein>
    <submittedName>
        <fullName evidence="1">Uncharacterized protein</fullName>
    </submittedName>
</protein>
<name>A0A1L8CSC0_9THEO</name>